<dbReference type="Pfam" id="PF13377">
    <property type="entry name" value="Peripla_BP_3"/>
    <property type="match status" value="1"/>
</dbReference>
<accession>A0A101U801</accession>
<dbReference type="Proteomes" id="UP000053429">
    <property type="component" value="Unassembled WGS sequence"/>
</dbReference>
<dbReference type="InterPro" id="IPR028082">
    <property type="entry name" value="Peripla_BP_I"/>
</dbReference>
<protein>
    <recommendedName>
        <fullName evidence="4">Transcriptional regulator LacI/GalR-like sensor domain-containing protein</fullName>
    </recommendedName>
</protein>
<evidence type="ECO:0000256" key="1">
    <source>
        <dbReference type="ARBA" id="ARBA00023015"/>
    </source>
</evidence>
<keyword evidence="6" id="KW-1185">Reference proteome</keyword>
<organism evidence="5 6">
    <name type="scientific">Streptomyces caeruleatus</name>
    <dbReference type="NCBI Taxonomy" id="661399"/>
    <lineage>
        <taxon>Bacteria</taxon>
        <taxon>Bacillati</taxon>
        <taxon>Actinomycetota</taxon>
        <taxon>Actinomycetes</taxon>
        <taxon>Kitasatosporales</taxon>
        <taxon>Streptomycetaceae</taxon>
        <taxon>Streptomyces</taxon>
    </lineage>
</organism>
<reference evidence="5 6" key="1">
    <citation type="submission" date="2015-10" db="EMBL/GenBank/DDBJ databases">
        <title>Draft genome sequence of Streptomyces caeruleatus NRRL B-24802, type strain for the species Streptomyces caeruleatus.</title>
        <authorList>
            <person name="Ruckert C."/>
            <person name="Winkler A."/>
            <person name="Kalinowski J."/>
            <person name="Kampfer P."/>
            <person name="Glaeser S."/>
        </authorList>
    </citation>
    <scope>NUCLEOTIDE SEQUENCE [LARGE SCALE GENOMIC DNA]</scope>
    <source>
        <strain evidence="5 6">NRRL B-24802</strain>
    </source>
</reference>
<keyword evidence="1" id="KW-0805">Transcription regulation</keyword>
<dbReference type="Gene3D" id="3.40.50.2300">
    <property type="match status" value="1"/>
</dbReference>
<evidence type="ECO:0000256" key="3">
    <source>
        <dbReference type="ARBA" id="ARBA00023163"/>
    </source>
</evidence>
<dbReference type="EMBL" id="LMWY01000003">
    <property type="protein sequence ID" value="KUO05769.1"/>
    <property type="molecule type" value="Genomic_DNA"/>
</dbReference>
<feature type="domain" description="Transcriptional regulator LacI/GalR-like sensor" evidence="4">
    <location>
        <begin position="2"/>
        <end position="62"/>
    </location>
</feature>
<dbReference type="GO" id="GO:0003677">
    <property type="term" value="F:DNA binding"/>
    <property type="evidence" value="ECO:0007669"/>
    <property type="project" value="UniProtKB-KW"/>
</dbReference>
<dbReference type="AlphaFoldDB" id="A0A101U801"/>
<keyword evidence="2" id="KW-0238">DNA-binding</keyword>
<evidence type="ECO:0000313" key="5">
    <source>
        <dbReference type="EMBL" id="KUO05769.1"/>
    </source>
</evidence>
<sequence length="69" mass="7618">MSVAGYDDDRLSRLSCFNLTTVSQEAREQARSAVAAAVERLDQDRTLAREVVLTPRLVVRGTIAEPREG</sequence>
<dbReference type="SUPFAM" id="SSF53822">
    <property type="entry name" value="Periplasmic binding protein-like I"/>
    <property type="match status" value="1"/>
</dbReference>
<evidence type="ECO:0000313" key="6">
    <source>
        <dbReference type="Proteomes" id="UP000053429"/>
    </source>
</evidence>
<dbReference type="InterPro" id="IPR046335">
    <property type="entry name" value="LacI/GalR-like_sensor"/>
</dbReference>
<evidence type="ECO:0000259" key="4">
    <source>
        <dbReference type="Pfam" id="PF13377"/>
    </source>
</evidence>
<proteinExistence type="predicted"/>
<name>A0A101U801_9ACTN</name>
<dbReference type="STRING" id="661399.AQJ67_02780"/>
<comment type="caution">
    <text evidence="5">The sequence shown here is derived from an EMBL/GenBank/DDBJ whole genome shotgun (WGS) entry which is preliminary data.</text>
</comment>
<evidence type="ECO:0000256" key="2">
    <source>
        <dbReference type="ARBA" id="ARBA00023125"/>
    </source>
</evidence>
<gene>
    <name evidence="5" type="ORF">AQJ67_02780</name>
</gene>
<keyword evidence="3" id="KW-0804">Transcription</keyword>